<dbReference type="EMBL" id="CP001108">
    <property type="protein sequence ID" value="ACF45526.1"/>
    <property type="molecule type" value="Genomic_DNA"/>
</dbReference>
<dbReference type="HOGENOM" id="CLU_097806_7_3_10"/>
<feature type="domain" description="HTH arsR-type" evidence="4">
    <location>
        <begin position="27"/>
        <end position="120"/>
    </location>
</feature>
<protein>
    <submittedName>
        <fullName evidence="5">Transcriptional regulator, ArsR family</fullName>
    </submittedName>
</protein>
<keyword evidence="2" id="KW-0238">DNA-binding</keyword>
<dbReference type="KEGG" id="paa:Paes_0470"/>
<keyword evidence="1" id="KW-0805">Transcription regulation</keyword>
<dbReference type="InterPro" id="IPR036390">
    <property type="entry name" value="WH_DNA-bd_sf"/>
</dbReference>
<proteinExistence type="predicted"/>
<dbReference type="STRING" id="290512.Paes_0470"/>
<keyword evidence="6" id="KW-1185">Reference proteome</keyword>
<dbReference type="InterPro" id="IPR036388">
    <property type="entry name" value="WH-like_DNA-bd_sf"/>
</dbReference>
<keyword evidence="3" id="KW-0804">Transcription</keyword>
<dbReference type="InterPro" id="IPR051011">
    <property type="entry name" value="Metal_resp_trans_reg"/>
</dbReference>
<name>B4S5C9_PROA2</name>
<dbReference type="PANTHER" id="PTHR43132">
    <property type="entry name" value="ARSENICAL RESISTANCE OPERON REPRESSOR ARSR-RELATED"/>
    <property type="match status" value="1"/>
</dbReference>
<evidence type="ECO:0000256" key="3">
    <source>
        <dbReference type="ARBA" id="ARBA00023163"/>
    </source>
</evidence>
<accession>B4S5C9</accession>
<dbReference type="InterPro" id="IPR001845">
    <property type="entry name" value="HTH_ArsR_DNA-bd_dom"/>
</dbReference>
<dbReference type="PRINTS" id="PR00778">
    <property type="entry name" value="HTHARSR"/>
</dbReference>
<dbReference type="Pfam" id="PF01022">
    <property type="entry name" value="HTH_5"/>
    <property type="match status" value="1"/>
</dbReference>
<dbReference type="Gene3D" id="1.10.10.10">
    <property type="entry name" value="Winged helix-like DNA-binding domain superfamily/Winged helix DNA-binding domain"/>
    <property type="match status" value="1"/>
</dbReference>
<dbReference type="eggNOG" id="COG0640">
    <property type="taxonomic scope" value="Bacteria"/>
</dbReference>
<evidence type="ECO:0000259" key="4">
    <source>
        <dbReference type="PROSITE" id="PS50987"/>
    </source>
</evidence>
<gene>
    <name evidence="5" type="ordered locus">Paes_0470</name>
</gene>
<dbReference type="PANTHER" id="PTHR43132:SF6">
    <property type="entry name" value="HTH-TYPE TRANSCRIPTIONAL REPRESSOR CZRA"/>
    <property type="match status" value="1"/>
</dbReference>
<dbReference type="GO" id="GO:0003700">
    <property type="term" value="F:DNA-binding transcription factor activity"/>
    <property type="evidence" value="ECO:0007669"/>
    <property type="project" value="InterPro"/>
</dbReference>
<dbReference type="RefSeq" id="WP_012505063.1">
    <property type="nucleotide sequence ID" value="NC_011059.1"/>
</dbReference>
<dbReference type="SUPFAM" id="SSF46785">
    <property type="entry name" value="Winged helix' DNA-binding domain"/>
    <property type="match status" value="1"/>
</dbReference>
<reference evidence="5" key="1">
    <citation type="submission" date="2008-06" db="EMBL/GenBank/DDBJ databases">
        <title>Complete sequence of chromosome of Prosthecochloris aestuarii DSM 271.</title>
        <authorList>
            <consortium name="US DOE Joint Genome Institute"/>
            <person name="Lucas S."/>
            <person name="Copeland A."/>
            <person name="Lapidus A."/>
            <person name="Glavina del Rio T."/>
            <person name="Dalin E."/>
            <person name="Tice H."/>
            <person name="Bruce D."/>
            <person name="Goodwin L."/>
            <person name="Pitluck S."/>
            <person name="Schmutz J."/>
            <person name="Larimer F."/>
            <person name="Land M."/>
            <person name="Hauser L."/>
            <person name="Kyrpides N."/>
            <person name="Anderson I."/>
            <person name="Liu Z."/>
            <person name="Li T."/>
            <person name="Zhao F."/>
            <person name="Overmann J."/>
            <person name="Bryant D.A."/>
            <person name="Richardson P."/>
        </authorList>
    </citation>
    <scope>NUCLEOTIDE SEQUENCE [LARGE SCALE GENOMIC DNA]</scope>
    <source>
        <strain evidence="5">DSM 271</strain>
    </source>
</reference>
<evidence type="ECO:0000256" key="1">
    <source>
        <dbReference type="ARBA" id="ARBA00023015"/>
    </source>
</evidence>
<dbReference type="SMART" id="SM00418">
    <property type="entry name" value="HTH_ARSR"/>
    <property type="match status" value="1"/>
</dbReference>
<dbReference type="CDD" id="cd00090">
    <property type="entry name" value="HTH_ARSR"/>
    <property type="match status" value="1"/>
</dbReference>
<organism evidence="5 6">
    <name type="scientific">Prosthecochloris aestuarii (strain DSM 271 / SK 413)</name>
    <dbReference type="NCBI Taxonomy" id="290512"/>
    <lineage>
        <taxon>Bacteria</taxon>
        <taxon>Pseudomonadati</taxon>
        <taxon>Chlorobiota</taxon>
        <taxon>Chlorobiia</taxon>
        <taxon>Chlorobiales</taxon>
        <taxon>Chlorobiaceae</taxon>
        <taxon>Prosthecochloris</taxon>
    </lineage>
</organism>
<evidence type="ECO:0000256" key="2">
    <source>
        <dbReference type="ARBA" id="ARBA00023125"/>
    </source>
</evidence>
<dbReference type="PROSITE" id="PS50987">
    <property type="entry name" value="HTH_ARSR_2"/>
    <property type="match status" value="1"/>
</dbReference>
<evidence type="ECO:0000313" key="6">
    <source>
        <dbReference type="Proteomes" id="UP000002725"/>
    </source>
</evidence>
<evidence type="ECO:0000313" key="5">
    <source>
        <dbReference type="EMBL" id="ACF45526.1"/>
    </source>
</evidence>
<dbReference type="AlphaFoldDB" id="B4S5C9"/>
<dbReference type="NCBIfam" id="NF033788">
    <property type="entry name" value="HTH_metalloreg"/>
    <property type="match status" value="1"/>
</dbReference>
<dbReference type="GO" id="GO:0003677">
    <property type="term" value="F:DNA binding"/>
    <property type="evidence" value="ECO:0007669"/>
    <property type="project" value="UniProtKB-KW"/>
</dbReference>
<sequence length="120" mass="13700">MINSKNDLCQSRCFHPELVSRVKESVHDDALLQDLSQLFRVLGDHTRIRILDALSHAELCVCDLSALLEMNQSAISHQLRLLRAAKIVKSRKEGKNVYYSLDDMHIQALMMLGLEHVMES</sequence>
<dbReference type="Proteomes" id="UP000002725">
    <property type="component" value="Chromosome"/>
</dbReference>
<dbReference type="InterPro" id="IPR011991">
    <property type="entry name" value="ArsR-like_HTH"/>
</dbReference>